<dbReference type="Proteomes" id="UP000586947">
    <property type="component" value="Unassembled WGS sequence"/>
</dbReference>
<protein>
    <recommendedName>
        <fullName evidence="3">DUF2199 domain-containing protein</fullName>
    </recommendedName>
</protein>
<organism evidence="1 2">
    <name type="scientific">Micromonospora parathelypteridis</name>
    <dbReference type="NCBI Taxonomy" id="1839617"/>
    <lineage>
        <taxon>Bacteria</taxon>
        <taxon>Bacillati</taxon>
        <taxon>Actinomycetota</taxon>
        <taxon>Actinomycetes</taxon>
        <taxon>Micromonosporales</taxon>
        <taxon>Micromonosporaceae</taxon>
        <taxon>Micromonospora</taxon>
    </lineage>
</organism>
<accession>A0A840VNN3</accession>
<proteinExistence type="predicted"/>
<comment type="caution">
    <text evidence="1">The sequence shown here is derived from an EMBL/GenBank/DDBJ whole genome shotgun (WGS) entry which is preliminary data.</text>
</comment>
<evidence type="ECO:0008006" key="3">
    <source>
        <dbReference type="Google" id="ProtNLM"/>
    </source>
</evidence>
<reference evidence="1 2" key="1">
    <citation type="submission" date="2020-08" db="EMBL/GenBank/DDBJ databases">
        <title>Sequencing the genomes of 1000 actinobacteria strains.</title>
        <authorList>
            <person name="Klenk H.-P."/>
        </authorList>
    </citation>
    <scope>NUCLEOTIDE SEQUENCE [LARGE SCALE GENOMIC DNA]</scope>
    <source>
        <strain evidence="1 2">DSM 103125</strain>
    </source>
</reference>
<keyword evidence="2" id="KW-1185">Reference proteome</keyword>
<gene>
    <name evidence="1" type="ORF">HNR20_002822</name>
</gene>
<evidence type="ECO:0000313" key="1">
    <source>
        <dbReference type="EMBL" id="MBB5478317.1"/>
    </source>
</evidence>
<dbReference type="RefSeq" id="WP_189062293.1">
    <property type="nucleotide sequence ID" value="NZ_BMNF01000001.1"/>
</dbReference>
<evidence type="ECO:0000313" key="2">
    <source>
        <dbReference type="Proteomes" id="UP000586947"/>
    </source>
</evidence>
<dbReference type="AlphaFoldDB" id="A0A840VNN3"/>
<dbReference type="EMBL" id="JACHDP010000001">
    <property type="protein sequence ID" value="MBB5478317.1"/>
    <property type="molecule type" value="Genomic_DNA"/>
</dbReference>
<sequence>MRRCHCCGDELDDKNLRWEYEFPDELVDDQDEITYRSRSVILSASGSFLRCIAPIRLDNGSIARFSIWVAILDDVKRVMAAGRAGGDAWASLKFTGVLANRLRPWPAIYRPVVSVAVSEPDLVPLLVGSRDPHMLDVLTHVWPHADVVRQREQHG</sequence>
<name>A0A840VNN3_9ACTN</name>